<dbReference type="RefSeq" id="WP_085548229.1">
    <property type="nucleotide sequence ID" value="NZ_FXAR01000001.1"/>
</dbReference>
<evidence type="ECO:0000256" key="8">
    <source>
        <dbReference type="ARBA" id="ARBA00035585"/>
    </source>
</evidence>
<evidence type="ECO:0000256" key="7">
    <source>
        <dbReference type="ARBA" id="ARBA00035120"/>
    </source>
</evidence>
<keyword evidence="6 10" id="KW-0407">Ion channel</keyword>
<evidence type="ECO:0000256" key="6">
    <source>
        <dbReference type="ARBA" id="ARBA00023303"/>
    </source>
</evidence>
<dbReference type="AlphaFoldDB" id="A0A1X7HUF4"/>
<evidence type="ECO:0000256" key="2">
    <source>
        <dbReference type="ARBA" id="ARBA00022475"/>
    </source>
</evidence>
<evidence type="ECO:0000313" key="11">
    <source>
        <dbReference type="EMBL" id="SMG05537.1"/>
    </source>
</evidence>
<evidence type="ECO:0000256" key="9">
    <source>
        <dbReference type="ARBA" id="ARBA00049940"/>
    </source>
</evidence>
<keyword evidence="2 10" id="KW-1003">Cell membrane</keyword>
<dbReference type="STRING" id="1610489.SAMN06295981_0004"/>
<dbReference type="EMBL" id="FXAR01000001">
    <property type="protein sequence ID" value="SMG05537.1"/>
    <property type="molecule type" value="Genomic_DNA"/>
</dbReference>
<dbReference type="GO" id="GO:0046872">
    <property type="term" value="F:metal ion binding"/>
    <property type="evidence" value="ECO:0007669"/>
    <property type="project" value="UniProtKB-KW"/>
</dbReference>
<keyword evidence="10" id="KW-0813">Transport</keyword>
<keyword evidence="10" id="KW-0915">Sodium</keyword>
<evidence type="ECO:0000313" key="12">
    <source>
        <dbReference type="Proteomes" id="UP000193309"/>
    </source>
</evidence>
<gene>
    <name evidence="10" type="primary">fluC</name>
    <name evidence="10" type="synonym">crcB</name>
    <name evidence="11" type="ORF">SAMN06295981_0004</name>
</gene>
<dbReference type="GO" id="GO:0140114">
    <property type="term" value="P:cellular detoxification of fluoride"/>
    <property type="evidence" value="ECO:0007669"/>
    <property type="project" value="UniProtKB-UniRule"/>
</dbReference>
<keyword evidence="4 10" id="KW-1133">Transmembrane helix</keyword>
<name>A0A1X7HUF4_9CORY</name>
<dbReference type="Pfam" id="PF02537">
    <property type="entry name" value="CRCB"/>
    <property type="match status" value="1"/>
</dbReference>
<dbReference type="InterPro" id="IPR003691">
    <property type="entry name" value="FluC"/>
</dbReference>
<comment type="activity regulation">
    <text evidence="10">Na(+) is not transported, but it plays an essential structural role and its presence is essential for fluoride channel function.</text>
</comment>
<keyword evidence="12" id="KW-1185">Reference proteome</keyword>
<accession>A0A1X7HUF4</accession>
<keyword evidence="10" id="KW-0479">Metal-binding</keyword>
<comment type="catalytic activity">
    <reaction evidence="8">
        <text>fluoride(in) = fluoride(out)</text>
        <dbReference type="Rhea" id="RHEA:76159"/>
        <dbReference type="ChEBI" id="CHEBI:17051"/>
    </reaction>
    <physiologicalReaction direction="left-to-right" evidence="8">
        <dbReference type="Rhea" id="RHEA:76160"/>
    </physiologicalReaction>
</comment>
<keyword evidence="10" id="KW-0406">Ion transport</keyword>
<sequence>MSAVLAVALGGFLGGALRSLLAGWPGGLWGTFTANLVAVVVLGLTLGYGGLPALAAGVGFAGALSTWSTLAREIGDLLQARRHALVAGYATATLTAGLAVAWLLMARP</sequence>
<feature type="transmembrane region" description="Helical" evidence="10">
    <location>
        <begin position="34"/>
        <end position="64"/>
    </location>
</feature>
<evidence type="ECO:0000256" key="5">
    <source>
        <dbReference type="ARBA" id="ARBA00023136"/>
    </source>
</evidence>
<protein>
    <recommendedName>
        <fullName evidence="10">Fluoride-specific ion channel FluC</fullName>
    </recommendedName>
</protein>
<evidence type="ECO:0000256" key="4">
    <source>
        <dbReference type="ARBA" id="ARBA00022989"/>
    </source>
</evidence>
<reference evidence="12" key="1">
    <citation type="submission" date="2017-04" db="EMBL/GenBank/DDBJ databases">
        <authorList>
            <person name="Varghese N."/>
            <person name="Submissions S."/>
        </authorList>
    </citation>
    <scope>NUCLEOTIDE SEQUENCE [LARGE SCALE GENOMIC DNA]</scope>
    <source>
        <strain evidence="12">VDS</strain>
    </source>
</reference>
<evidence type="ECO:0000256" key="1">
    <source>
        <dbReference type="ARBA" id="ARBA00004651"/>
    </source>
</evidence>
<comment type="similarity">
    <text evidence="7 10">Belongs to the fluoride channel Fluc/FEX (TC 1.A.43) family.</text>
</comment>
<evidence type="ECO:0000256" key="10">
    <source>
        <dbReference type="HAMAP-Rule" id="MF_00454"/>
    </source>
</evidence>
<dbReference type="GO" id="GO:0062054">
    <property type="term" value="F:fluoride channel activity"/>
    <property type="evidence" value="ECO:0007669"/>
    <property type="project" value="UniProtKB-UniRule"/>
</dbReference>
<dbReference type="GO" id="GO:0005886">
    <property type="term" value="C:plasma membrane"/>
    <property type="evidence" value="ECO:0007669"/>
    <property type="project" value="UniProtKB-SubCell"/>
</dbReference>
<keyword evidence="3 10" id="KW-0812">Transmembrane</keyword>
<comment type="subcellular location">
    <subcellularLocation>
        <location evidence="1 10">Cell membrane</location>
        <topology evidence="1 10">Multi-pass membrane protein</topology>
    </subcellularLocation>
</comment>
<feature type="binding site" evidence="10">
    <location>
        <position position="62"/>
    </location>
    <ligand>
        <name>Na(+)</name>
        <dbReference type="ChEBI" id="CHEBI:29101"/>
        <note>structural</note>
    </ligand>
</feature>
<keyword evidence="5 10" id="KW-0472">Membrane</keyword>
<comment type="caution">
    <text evidence="10">Lacks conserved residue(s) required for the propagation of feature annotation.</text>
</comment>
<dbReference type="HAMAP" id="MF_00454">
    <property type="entry name" value="FluC"/>
    <property type="match status" value="1"/>
</dbReference>
<feature type="transmembrane region" description="Helical" evidence="10">
    <location>
        <begin position="84"/>
        <end position="105"/>
    </location>
</feature>
<organism evidence="11 12">
    <name type="scientific">Corynebacterium pollutisoli</name>
    <dbReference type="NCBI Taxonomy" id="1610489"/>
    <lineage>
        <taxon>Bacteria</taxon>
        <taxon>Bacillati</taxon>
        <taxon>Actinomycetota</taxon>
        <taxon>Actinomycetes</taxon>
        <taxon>Mycobacteriales</taxon>
        <taxon>Corynebacteriaceae</taxon>
        <taxon>Corynebacterium</taxon>
    </lineage>
</organism>
<proteinExistence type="inferred from homology"/>
<evidence type="ECO:0000256" key="3">
    <source>
        <dbReference type="ARBA" id="ARBA00022692"/>
    </source>
</evidence>
<dbReference type="Proteomes" id="UP000193309">
    <property type="component" value="Unassembled WGS sequence"/>
</dbReference>
<comment type="function">
    <text evidence="9 10">Fluoride-specific ion channel. Important for reducing fluoride concentration in the cell, thus reducing its toxicity.</text>
</comment>
<feature type="binding site" evidence="10">
    <location>
        <position position="65"/>
    </location>
    <ligand>
        <name>Na(+)</name>
        <dbReference type="ChEBI" id="CHEBI:29101"/>
        <note>structural</note>
    </ligand>
</feature>